<dbReference type="AlphaFoldDB" id="A0AAU7C9H3"/>
<dbReference type="RefSeq" id="WP_406694542.1">
    <property type="nucleotide sequence ID" value="NZ_CP155447.1"/>
</dbReference>
<organism evidence="1">
    <name type="scientific">Singulisphaera sp. Ch08</name>
    <dbReference type="NCBI Taxonomy" id="3120278"/>
    <lineage>
        <taxon>Bacteria</taxon>
        <taxon>Pseudomonadati</taxon>
        <taxon>Planctomycetota</taxon>
        <taxon>Planctomycetia</taxon>
        <taxon>Isosphaerales</taxon>
        <taxon>Isosphaeraceae</taxon>
        <taxon>Singulisphaera</taxon>
    </lineage>
</organism>
<name>A0AAU7C9H3_9BACT</name>
<accession>A0AAU7C9H3</accession>
<evidence type="ECO:0000313" key="1">
    <source>
        <dbReference type="EMBL" id="XBH01797.1"/>
    </source>
</evidence>
<gene>
    <name evidence="1" type="ORF">V5E97_26080</name>
</gene>
<dbReference type="EMBL" id="CP155447">
    <property type="protein sequence ID" value="XBH01797.1"/>
    <property type="molecule type" value="Genomic_DNA"/>
</dbReference>
<sequence length="95" mass="10947">MQGLDGSERLTELVGQVIIIDLRSTYVCLGRFIGFDREFLELVDADLHDFRDSPATREVYVYDSVRLGIRRNRSRVLLRLADVVAVTRFDDILES</sequence>
<proteinExistence type="predicted"/>
<reference evidence="1" key="1">
    <citation type="submission" date="2024-05" db="EMBL/GenBank/DDBJ databases">
        <title>Planctomycetes of the genus Singulisphaera possess chitinolytic capabilities.</title>
        <authorList>
            <person name="Ivanova A."/>
        </authorList>
    </citation>
    <scope>NUCLEOTIDE SEQUENCE</scope>
    <source>
        <strain evidence="1">Ch08T</strain>
    </source>
</reference>
<evidence type="ECO:0008006" key="2">
    <source>
        <dbReference type="Google" id="ProtNLM"/>
    </source>
</evidence>
<protein>
    <recommendedName>
        <fullName evidence="2">CheW-like domain-containing protein</fullName>
    </recommendedName>
</protein>